<evidence type="ECO:0000313" key="2">
    <source>
        <dbReference type="EMBL" id="MCO1335284.1"/>
    </source>
</evidence>
<gene>
    <name evidence="2" type="ORF">MO867_13180</name>
</gene>
<keyword evidence="1" id="KW-0732">Signal</keyword>
<name>A0A9X2EN36_9GAMM</name>
<evidence type="ECO:0000313" key="3">
    <source>
        <dbReference type="Proteomes" id="UP001139028"/>
    </source>
</evidence>
<reference evidence="2" key="1">
    <citation type="journal article" date="2022" name="Arch. Microbiol.">
        <title>Microbulbifer okhotskensis sp. nov., isolated from a deep bottom sediment of the Okhotsk Sea.</title>
        <authorList>
            <person name="Romanenko L."/>
            <person name="Kurilenko V."/>
            <person name="Otstavnykh N."/>
            <person name="Velansky P."/>
            <person name="Isaeva M."/>
            <person name="Mikhailov V."/>
        </authorList>
    </citation>
    <scope>NUCLEOTIDE SEQUENCE</scope>
    <source>
        <strain evidence="2">OS29</strain>
    </source>
</reference>
<evidence type="ECO:0000256" key="1">
    <source>
        <dbReference type="SAM" id="SignalP"/>
    </source>
</evidence>
<accession>A0A9X2EN36</accession>
<dbReference type="Proteomes" id="UP001139028">
    <property type="component" value="Unassembled WGS sequence"/>
</dbReference>
<protein>
    <submittedName>
        <fullName evidence="2">Uncharacterized protein</fullName>
    </submittedName>
</protein>
<dbReference type="EMBL" id="JALBWM010000056">
    <property type="protein sequence ID" value="MCO1335284.1"/>
    <property type="molecule type" value="Genomic_DNA"/>
</dbReference>
<proteinExistence type="predicted"/>
<feature type="signal peptide" evidence="1">
    <location>
        <begin position="1"/>
        <end position="22"/>
    </location>
</feature>
<sequence>MLRLAAMITGSCVLLWILVASATSRAPDGNLSNNPFVYCAAAVNDDNPVKTFAGPAMPPYIIEGIRKAASLDAEAPEGWVVEGPIGAVWMGVFTPVLSGLISPVVRKLTLVGSRRVP</sequence>
<keyword evidence="3" id="KW-1185">Reference proteome</keyword>
<dbReference type="AlphaFoldDB" id="A0A9X2EN36"/>
<organism evidence="2 3">
    <name type="scientific">Microbulbifer okhotskensis</name>
    <dbReference type="NCBI Taxonomy" id="2926617"/>
    <lineage>
        <taxon>Bacteria</taxon>
        <taxon>Pseudomonadati</taxon>
        <taxon>Pseudomonadota</taxon>
        <taxon>Gammaproteobacteria</taxon>
        <taxon>Cellvibrionales</taxon>
        <taxon>Microbulbiferaceae</taxon>
        <taxon>Microbulbifer</taxon>
    </lineage>
</organism>
<feature type="chain" id="PRO_5040720364" evidence="1">
    <location>
        <begin position="23"/>
        <end position="117"/>
    </location>
</feature>
<comment type="caution">
    <text evidence="2">The sequence shown here is derived from an EMBL/GenBank/DDBJ whole genome shotgun (WGS) entry which is preliminary data.</text>
</comment>
<dbReference type="RefSeq" id="WP_252468782.1">
    <property type="nucleotide sequence ID" value="NZ_JALBWM010000056.1"/>
</dbReference>